<proteinExistence type="predicted"/>
<reference evidence="1" key="1">
    <citation type="submission" date="2014-09" db="EMBL/GenBank/DDBJ databases">
        <authorList>
            <person name="Magalhaes I.L.F."/>
            <person name="Oliveira U."/>
            <person name="Santos F.R."/>
            <person name="Vidigal T.H.D.A."/>
            <person name="Brescovit A.D."/>
            <person name="Santos A.J."/>
        </authorList>
    </citation>
    <scope>NUCLEOTIDE SEQUENCE</scope>
    <source>
        <tissue evidence="1">Shoot tissue taken approximately 20 cm above the soil surface</tissue>
    </source>
</reference>
<evidence type="ECO:0000313" key="1">
    <source>
        <dbReference type="EMBL" id="JAD72150.1"/>
    </source>
</evidence>
<name>A0A0A9CFL6_ARUDO</name>
<dbReference type="EMBL" id="GBRH01225745">
    <property type="protein sequence ID" value="JAD72150.1"/>
    <property type="molecule type" value="Transcribed_RNA"/>
</dbReference>
<protein>
    <submittedName>
        <fullName evidence="1">Uncharacterized protein</fullName>
    </submittedName>
</protein>
<reference evidence="1" key="2">
    <citation type="journal article" date="2015" name="Data Brief">
        <title>Shoot transcriptome of the giant reed, Arundo donax.</title>
        <authorList>
            <person name="Barrero R.A."/>
            <person name="Guerrero F.D."/>
            <person name="Moolhuijzen P."/>
            <person name="Goolsby J.A."/>
            <person name="Tidwell J."/>
            <person name="Bellgard S.E."/>
            <person name="Bellgard M.I."/>
        </authorList>
    </citation>
    <scope>NUCLEOTIDE SEQUENCE</scope>
    <source>
        <tissue evidence="1">Shoot tissue taken approximately 20 cm above the soil surface</tissue>
    </source>
</reference>
<sequence length="18" mass="2252">MMLQKQVIGLRSWFRATW</sequence>
<organism evidence="1">
    <name type="scientific">Arundo donax</name>
    <name type="common">Giant reed</name>
    <name type="synonym">Donax arundinaceus</name>
    <dbReference type="NCBI Taxonomy" id="35708"/>
    <lineage>
        <taxon>Eukaryota</taxon>
        <taxon>Viridiplantae</taxon>
        <taxon>Streptophyta</taxon>
        <taxon>Embryophyta</taxon>
        <taxon>Tracheophyta</taxon>
        <taxon>Spermatophyta</taxon>
        <taxon>Magnoliopsida</taxon>
        <taxon>Liliopsida</taxon>
        <taxon>Poales</taxon>
        <taxon>Poaceae</taxon>
        <taxon>PACMAD clade</taxon>
        <taxon>Arundinoideae</taxon>
        <taxon>Arundineae</taxon>
        <taxon>Arundo</taxon>
    </lineage>
</organism>
<dbReference type="AlphaFoldDB" id="A0A0A9CFL6"/>
<accession>A0A0A9CFL6</accession>